<proteinExistence type="predicted"/>
<feature type="compositionally biased region" description="Polar residues" evidence="1">
    <location>
        <begin position="266"/>
        <end position="279"/>
    </location>
</feature>
<dbReference type="eggNOG" id="ENOG5030KCN">
    <property type="taxonomic scope" value="Bacteria"/>
</dbReference>
<feature type="region of interest" description="Disordered" evidence="1">
    <location>
        <begin position="262"/>
        <end position="305"/>
    </location>
</feature>
<dbReference type="AlphaFoldDB" id="B7KCM9"/>
<accession>B7KCM9</accession>
<dbReference type="EMBL" id="CP001291">
    <property type="protein sequence ID" value="ACK71580.1"/>
    <property type="molecule type" value="Genomic_DNA"/>
</dbReference>
<keyword evidence="4" id="KW-1185">Reference proteome</keyword>
<name>B7KCM9_GLOC7</name>
<dbReference type="KEGG" id="cyc:PCC7424_3178"/>
<protein>
    <recommendedName>
        <fullName evidence="5">Transporter</fullName>
    </recommendedName>
</protein>
<evidence type="ECO:0000256" key="2">
    <source>
        <dbReference type="SAM" id="SignalP"/>
    </source>
</evidence>
<organism evidence="3 4">
    <name type="scientific">Gloeothece citriformis (strain PCC 7424)</name>
    <name type="common">Cyanothece sp. (strain PCC 7424)</name>
    <dbReference type="NCBI Taxonomy" id="65393"/>
    <lineage>
        <taxon>Bacteria</taxon>
        <taxon>Bacillati</taxon>
        <taxon>Cyanobacteriota</taxon>
        <taxon>Cyanophyceae</taxon>
        <taxon>Oscillatoriophycideae</taxon>
        <taxon>Chroococcales</taxon>
        <taxon>Aphanothecaceae</taxon>
        <taxon>Gloeothece</taxon>
        <taxon>Gloeothece citriformis</taxon>
    </lineage>
</organism>
<feature type="compositionally biased region" description="Acidic residues" evidence="1">
    <location>
        <begin position="293"/>
        <end position="305"/>
    </location>
</feature>
<reference evidence="4" key="1">
    <citation type="journal article" date="2011" name="MBio">
        <title>Novel metabolic attributes of the genus Cyanothece, comprising a group of unicellular nitrogen-fixing Cyanobacteria.</title>
        <authorList>
            <person name="Bandyopadhyay A."/>
            <person name="Elvitigala T."/>
            <person name="Welsh E."/>
            <person name="Stockel J."/>
            <person name="Liberton M."/>
            <person name="Min H."/>
            <person name="Sherman L.A."/>
            <person name="Pakrasi H.B."/>
        </authorList>
    </citation>
    <scope>NUCLEOTIDE SEQUENCE [LARGE SCALE GENOMIC DNA]</scope>
    <source>
        <strain evidence="4">PCC 7424</strain>
    </source>
</reference>
<evidence type="ECO:0000313" key="3">
    <source>
        <dbReference type="EMBL" id="ACK71580.1"/>
    </source>
</evidence>
<dbReference type="Proteomes" id="UP000002384">
    <property type="component" value="Chromosome"/>
</dbReference>
<dbReference type="STRING" id="65393.PCC7424_3178"/>
<keyword evidence="2" id="KW-0732">Signal</keyword>
<gene>
    <name evidence="3" type="ordered locus">PCC7424_3178</name>
</gene>
<feature type="signal peptide" evidence="2">
    <location>
        <begin position="1"/>
        <end position="24"/>
    </location>
</feature>
<evidence type="ECO:0000313" key="4">
    <source>
        <dbReference type="Proteomes" id="UP000002384"/>
    </source>
</evidence>
<evidence type="ECO:0008006" key="5">
    <source>
        <dbReference type="Google" id="ProtNLM"/>
    </source>
</evidence>
<sequence>MNIIKKAALPTLLLVLASIVPAKAQLGQIWGDFYGYTLDLQSYVRNNVSQTLKPLEFNVQSSLQEFTGEVNLPNPVLAGERVGNDILFYSLSDKFENNPVVRAQLIQNEIDRLVTLGAISSYWGESGQVRLKNLLDNSQKSINDINQYSQEADQIYQNILSKIASGASQLTGINGITANLSTNQSNLQLLTIKIESEQAKILTENLGQAVKTNQFLLYSNLNLSNIAKQIEETNQSRRVNASAETARLLKITAQADLLGRTDEVNHNNLPDESDSSLNDIPSDEPDSTLNDNLSDEPESTLELGE</sequence>
<evidence type="ECO:0000256" key="1">
    <source>
        <dbReference type="SAM" id="MobiDB-lite"/>
    </source>
</evidence>
<dbReference type="HOGENOM" id="CLU_911268_0_0_3"/>
<feature type="chain" id="PRO_5002856125" description="Transporter" evidence="2">
    <location>
        <begin position="25"/>
        <end position="305"/>
    </location>
</feature>